<protein>
    <submittedName>
        <fullName evidence="2">Uncharacterized protein</fullName>
    </submittedName>
</protein>
<keyword evidence="3" id="KW-1185">Reference proteome</keyword>
<feature type="compositionally biased region" description="Basic residues" evidence="1">
    <location>
        <begin position="457"/>
        <end position="466"/>
    </location>
</feature>
<evidence type="ECO:0000313" key="3">
    <source>
        <dbReference type="Proteomes" id="UP001610446"/>
    </source>
</evidence>
<gene>
    <name evidence="2" type="ORF">BJY01DRAFT_142484</name>
</gene>
<dbReference type="EMBL" id="JBFXLU010000042">
    <property type="protein sequence ID" value="KAL2849577.1"/>
    <property type="molecule type" value="Genomic_DNA"/>
</dbReference>
<feature type="compositionally biased region" description="Polar residues" evidence="1">
    <location>
        <begin position="251"/>
        <end position="263"/>
    </location>
</feature>
<accession>A0ABR4KBB3</accession>
<feature type="region of interest" description="Disordered" evidence="1">
    <location>
        <begin position="274"/>
        <end position="585"/>
    </location>
</feature>
<comment type="caution">
    <text evidence="2">The sequence shown here is derived from an EMBL/GenBank/DDBJ whole genome shotgun (WGS) entry which is preliminary data.</text>
</comment>
<sequence>MPFDMVIQDSDDDEELSPEKTTRVPLTNHVDQYGAESLPAQQEVDNDSHIRVNFDQFLQSQDAAHTVLSPAQQRREDRWIPAVGRVGSMGTMMKEIDIAQQRLFNDDHQAQYSYKNPPVEFHEPGLEPTHAEDINQGYLPQEEALPANHISIASAHDAVLRVELHGAPPSDDWSQSAPSYNIFDSSNHTPSNQLNRADFIRDSGITTQTELMQNLEARRWASMQGAISSPHDTEPFSSIISPKAARVKSDNIAQNTIQPSTPSVDELALPATAEMPKVEKRGRKKKHVAPADDEDDELSHAVTHDTRPNKPEKRKPGRPPKTPKVSKAMSAERADAPSHPSGSPTIAEAPQILPEASAECHIVPPQIFPDGHTEDPQMLPHELNTLDQDMEPPPKPKKQVGKKKVKRSKTTSVTLTKTVEPDVEDDVIWIDERPIAPPEHEDQTNPGKAGPDPAPVPKKRGRKRKKTAEQLENEAEIQARAEVANPVEETNNPEELNVNLQKPGISVVLKNNTRNQTPDITNPDLNLEQDTPEPQPPLLLSPTKESNDAPEQPPETPRKTTDPKTPSNKGPGKHSPISSTCKVPYRVGLSKKARIAPLLKIIKR</sequence>
<reference evidence="2 3" key="1">
    <citation type="submission" date="2024-07" db="EMBL/GenBank/DDBJ databases">
        <title>Section-level genome sequencing and comparative genomics of Aspergillus sections Usti and Cavernicolus.</title>
        <authorList>
            <consortium name="Lawrence Berkeley National Laboratory"/>
            <person name="Nybo J.L."/>
            <person name="Vesth T.C."/>
            <person name="Theobald S."/>
            <person name="Frisvad J.C."/>
            <person name="Larsen T.O."/>
            <person name="Kjaerboelling I."/>
            <person name="Rothschild-Mancinelli K."/>
            <person name="Lyhne E.K."/>
            <person name="Kogle M.E."/>
            <person name="Barry K."/>
            <person name="Clum A."/>
            <person name="Na H."/>
            <person name="Ledsgaard L."/>
            <person name="Lin J."/>
            <person name="Lipzen A."/>
            <person name="Kuo A."/>
            <person name="Riley R."/>
            <person name="Mondo S."/>
            <person name="Labutti K."/>
            <person name="Haridas S."/>
            <person name="Pangalinan J."/>
            <person name="Salamov A.A."/>
            <person name="Simmons B.A."/>
            <person name="Magnuson J.K."/>
            <person name="Chen J."/>
            <person name="Drula E."/>
            <person name="Henrissat B."/>
            <person name="Wiebenga A."/>
            <person name="Lubbers R.J."/>
            <person name="Gomes A.C."/>
            <person name="Makela M.R."/>
            <person name="Stajich J."/>
            <person name="Grigoriev I.V."/>
            <person name="Mortensen U.H."/>
            <person name="De Vries R.P."/>
            <person name="Baker S.E."/>
            <person name="Andersen M.R."/>
        </authorList>
    </citation>
    <scope>NUCLEOTIDE SEQUENCE [LARGE SCALE GENOMIC DNA]</scope>
    <source>
        <strain evidence="2 3">CBS 123904</strain>
    </source>
</reference>
<organism evidence="2 3">
    <name type="scientific">Aspergillus pseudoustus</name>
    <dbReference type="NCBI Taxonomy" id="1810923"/>
    <lineage>
        <taxon>Eukaryota</taxon>
        <taxon>Fungi</taxon>
        <taxon>Dikarya</taxon>
        <taxon>Ascomycota</taxon>
        <taxon>Pezizomycotina</taxon>
        <taxon>Eurotiomycetes</taxon>
        <taxon>Eurotiomycetidae</taxon>
        <taxon>Eurotiales</taxon>
        <taxon>Aspergillaceae</taxon>
        <taxon>Aspergillus</taxon>
        <taxon>Aspergillus subgen. Nidulantes</taxon>
    </lineage>
</organism>
<dbReference type="Proteomes" id="UP001610446">
    <property type="component" value="Unassembled WGS sequence"/>
</dbReference>
<evidence type="ECO:0000256" key="1">
    <source>
        <dbReference type="SAM" id="MobiDB-lite"/>
    </source>
</evidence>
<name>A0ABR4KBB3_9EURO</name>
<feature type="compositionally biased region" description="Basic and acidic residues" evidence="1">
    <location>
        <begin position="430"/>
        <end position="443"/>
    </location>
</feature>
<feature type="compositionally biased region" description="Basic residues" evidence="1">
    <location>
        <begin position="395"/>
        <end position="409"/>
    </location>
</feature>
<evidence type="ECO:0000313" key="2">
    <source>
        <dbReference type="EMBL" id="KAL2849577.1"/>
    </source>
</evidence>
<feature type="compositionally biased region" description="Basic and acidic residues" evidence="1">
    <location>
        <begin position="298"/>
        <end position="311"/>
    </location>
</feature>
<proteinExistence type="predicted"/>
<feature type="compositionally biased region" description="Polar residues" evidence="1">
    <location>
        <begin position="509"/>
        <end position="524"/>
    </location>
</feature>
<feature type="region of interest" description="Disordered" evidence="1">
    <location>
        <begin position="1"/>
        <end position="29"/>
    </location>
</feature>
<feature type="region of interest" description="Disordered" evidence="1">
    <location>
        <begin position="250"/>
        <end position="269"/>
    </location>
</feature>
<feature type="compositionally biased region" description="Polar residues" evidence="1">
    <location>
        <begin position="488"/>
        <end position="500"/>
    </location>
</feature>